<dbReference type="AlphaFoldDB" id="A0A0A9BBZ2"/>
<reference evidence="1" key="2">
    <citation type="journal article" date="2015" name="Data Brief">
        <title>Shoot transcriptome of the giant reed, Arundo donax.</title>
        <authorList>
            <person name="Barrero R.A."/>
            <person name="Guerrero F.D."/>
            <person name="Moolhuijzen P."/>
            <person name="Goolsby J.A."/>
            <person name="Tidwell J."/>
            <person name="Bellgard S.E."/>
            <person name="Bellgard M.I."/>
        </authorList>
    </citation>
    <scope>NUCLEOTIDE SEQUENCE</scope>
    <source>
        <tissue evidence="1">Shoot tissue taken approximately 20 cm above the soil surface</tissue>
    </source>
</reference>
<proteinExistence type="predicted"/>
<evidence type="ECO:0000313" key="1">
    <source>
        <dbReference type="EMBL" id="JAD60856.1"/>
    </source>
</evidence>
<organism evidence="1">
    <name type="scientific">Arundo donax</name>
    <name type="common">Giant reed</name>
    <name type="synonym">Donax arundinaceus</name>
    <dbReference type="NCBI Taxonomy" id="35708"/>
    <lineage>
        <taxon>Eukaryota</taxon>
        <taxon>Viridiplantae</taxon>
        <taxon>Streptophyta</taxon>
        <taxon>Embryophyta</taxon>
        <taxon>Tracheophyta</taxon>
        <taxon>Spermatophyta</taxon>
        <taxon>Magnoliopsida</taxon>
        <taxon>Liliopsida</taxon>
        <taxon>Poales</taxon>
        <taxon>Poaceae</taxon>
        <taxon>PACMAD clade</taxon>
        <taxon>Arundinoideae</taxon>
        <taxon>Arundineae</taxon>
        <taxon>Arundo</taxon>
    </lineage>
</organism>
<reference evidence="1" key="1">
    <citation type="submission" date="2014-09" db="EMBL/GenBank/DDBJ databases">
        <authorList>
            <person name="Magalhaes I.L.F."/>
            <person name="Oliveira U."/>
            <person name="Santos F.R."/>
            <person name="Vidigal T.H.D.A."/>
            <person name="Brescovit A.D."/>
            <person name="Santos A.J."/>
        </authorList>
    </citation>
    <scope>NUCLEOTIDE SEQUENCE</scope>
    <source>
        <tissue evidence="1">Shoot tissue taken approximately 20 cm above the soil surface</tissue>
    </source>
</reference>
<sequence length="88" mass="9822">MDKNGMVFYGGTQFKSQVGTCYHQITSCTSADFTCQAKSMISMRIPWLHELLDEHSNKAGGHKQRAIHKLVAALDSDISNQMKFIESA</sequence>
<accession>A0A0A9BBZ2</accession>
<name>A0A0A9BBZ2_ARUDO</name>
<protein>
    <submittedName>
        <fullName evidence="1">Uncharacterized protein</fullName>
    </submittedName>
</protein>
<dbReference type="EMBL" id="GBRH01237039">
    <property type="protein sequence ID" value="JAD60856.1"/>
    <property type="molecule type" value="Transcribed_RNA"/>
</dbReference>